<dbReference type="Proteomes" id="UP000073492">
    <property type="component" value="Unassembled WGS sequence"/>
</dbReference>
<feature type="compositionally biased region" description="Polar residues" evidence="8">
    <location>
        <begin position="535"/>
        <end position="558"/>
    </location>
</feature>
<feature type="compositionally biased region" description="Polar residues" evidence="8">
    <location>
        <begin position="433"/>
        <end position="442"/>
    </location>
</feature>
<dbReference type="GO" id="GO:0000981">
    <property type="term" value="F:DNA-binding transcription factor activity, RNA polymerase II-specific"/>
    <property type="evidence" value="ECO:0007669"/>
    <property type="project" value="InterPro"/>
</dbReference>
<dbReference type="InterPro" id="IPR017970">
    <property type="entry name" value="Homeobox_CS"/>
</dbReference>
<feature type="compositionally biased region" description="Polar residues" evidence="8">
    <location>
        <begin position="637"/>
        <end position="649"/>
    </location>
</feature>
<dbReference type="SUPFAM" id="SSF46689">
    <property type="entry name" value="Homeodomain-like"/>
    <property type="match status" value="1"/>
</dbReference>
<accession>A0A139ICT7</accession>
<feature type="region of interest" description="Disordered" evidence="8">
    <location>
        <begin position="433"/>
        <end position="491"/>
    </location>
</feature>
<keyword evidence="11" id="KW-1185">Reference proteome</keyword>
<evidence type="ECO:0000256" key="5">
    <source>
        <dbReference type="ARBA" id="ARBA00023242"/>
    </source>
</evidence>
<reference evidence="10 11" key="1">
    <citation type="submission" date="2015-07" db="EMBL/GenBank/DDBJ databases">
        <title>Comparative genomics of the Sigatoka disease complex on banana suggests a link between parallel evolutionary changes in Pseudocercospora fijiensis and Pseudocercospora eumusae and increased virulence on the banana host.</title>
        <authorList>
            <person name="Chang T.-C."/>
            <person name="Salvucci A."/>
            <person name="Crous P.W."/>
            <person name="Stergiopoulos I."/>
        </authorList>
    </citation>
    <scope>NUCLEOTIDE SEQUENCE [LARGE SCALE GENOMIC DNA]</scope>
    <source>
        <strain evidence="10 11">CBS 116634</strain>
    </source>
</reference>
<evidence type="ECO:0000256" key="1">
    <source>
        <dbReference type="ARBA" id="ARBA00004123"/>
    </source>
</evidence>
<dbReference type="AlphaFoldDB" id="A0A139ICT7"/>
<protein>
    <recommendedName>
        <fullName evidence="9">Homeobox domain-containing protein</fullName>
    </recommendedName>
</protein>
<evidence type="ECO:0000256" key="2">
    <source>
        <dbReference type="ARBA" id="ARBA00010896"/>
    </source>
</evidence>
<dbReference type="GO" id="GO:0003677">
    <property type="term" value="F:DNA binding"/>
    <property type="evidence" value="ECO:0007669"/>
    <property type="project" value="UniProtKB-UniRule"/>
</dbReference>
<feature type="compositionally biased region" description="Basic and acidic residues" evidence="8">
    <location>
        <begin position="825"/>
        <end position="839"/>
    </location>
</feature>
<keyword evidence="3 6" id="KW-0238">DNA-binding</keyword>
<dbReference type="Pfam" id="PF00046">
    <property type="entry name" value="Homeodomain"/>
    <property type="match status" value="1"/>
</dbReference>
<evidence type="ECO:0000313" key="11">
    <source>
        <dbReference type="Proteomes" id="UP000073492"/>
    </source>
</evidence>
<feature type="compositionally biased region" description="Low complexity" evidence="8">
    <location>
        <begin position="477"/>
        <end position="489"/>
    </location>
</feature>
<dbReference type="InterPro" id="IPR001356">
    <property type="entry name" value="HD"/>
</dbReference>
<feature type="compositionally biased region" description="Low complexity" evidence="8">
    <location>
        <begin position="372"/>
        <end position="398"/>
    </location>
</feature>
<dbReference type="OrthoDB" id="6159439at2759"/>
<feature type="compositionally biased region" description="Low complexity" evidence="8">
    <location>
        <begin position="840"/>
        <end position="855"/>
    </location>
</feature>
<dbReference type="EMBL" id="LFZO01000150">
    <property type="protein sequence ID" value="KXT12469.1"/>
    <property type="molecule type" value="Genomic_DNA"/>
</dbReference>
<evidence type="ECO:0000256" key="6">
    <source>
        <dbReference type="PROSITE-ProRule" id="PRU00108"/>
    </source>
</evidence>
<evidence type="ECO:0000313" key="10">
    <source>
        <dbReference type="EMBL" id="KXT12469.1"/>
    </source>
</evidence>
<comment type="caution">
    <text evidence="10">The sequence shown here is derived from an EMBL/GenBank/DDBJ whole genome shotgun (WGS) entry which is preliminary data.</text>
</comment>
<sequence>MAFVAPSSAYHDTPAETQTFLDGSAPKQQQHHHQHQHQHHHYAVPSASSLQNLPNPPFYPQVMTDIKPRLTKEQHDILETEFQRQNKPSTQVKKGFAENLNVSLDKVNNWFQNRRAKSKQDAKKQQGAYNLFAQQNPPALNFTSDSDTSPSFVSSDYYAMMPDDQMPNGITTAQPSHFQGQHNNHASSFHSNVPASHQHNHAMLQPQQPNDMFDSPQDMNRRTLTQAQFDVMAQQAHSSGHFEAMQHDFSGDAELMNQVFGNSHPHDLKQQQHAFAFPAPSGAPLSSNDSSIPSTISEQSMFPSSTAMQDHAALSTTSSDWGDSRSSSVSAPYTQDQPFPFVTASLQQPAPTASSSQWQPGQSVPVDPSDLQRQFTEAQQRAQQQQQQQQAHQQQYQHEQPLAFPADEAFIRRESHSGTMLAEQMSGFAIQTPQPQRNSTFKTPAPPQANGASIAARRQRPRPANLGPAAMRSQSYSGAAQPGSPGQPQLSQHLVAPGQLRRIRSSNVIHNGVAQGRVQKPIPGSAQRSPMARTFTESALNSPNVNATTRHSSTSSGNLAPPTPMSPSDVPRQEQPRPRWPPWQDQPGQFGRHASISESDAESGVESSGQSASSPPHTPMSQQQQQQMTAQGRVGSTVITENTPPQSAPAVQTSFPANAFLPVAQPHPMHAQQPPPQQAYVQPPAQHFVDLQQFQWPPAYAPGPNMAMLPPEMHSGLPMQFTNGVPIVNAQGELTMAYPPQMQQMQFMQQMPAQQQQMVHPAQYGFMAHSGASPPMHVTSQMPPQPTSELLVHEYSPPSDIKRAATPRRTPGDSLPKTFTFANHTPEHFEKEKIKKEAKASSTASSSPESAALSS</sequence>
<dbReference type="PANTHER" id="PTHR24341:SF6">
    <property type="entry name" value="HOMEOBOX PROTEIN INVECTED"/>
    <property type="match status" value="1"/>
</dbReference>
<dbReference type="PANTHER" id="PTHR24341">
    <property type="entry name" value="HOMEOBOX PROTEIN ENGRAILED"/>
    <property type="match status" value="1"/>
</dbReference>
<feature type="compositionally biased region" description="Polar residues" evidence="8">
    <location>
        <begin position="177"/>
        <end position="197"/>
    </location>
</feature>
<evidence type="ECO:0000256" key="3">
    <source>
        <dbReference type="ARBA" id="ARBA00023125"/>
    </source>
</evidence>
<feature type="region of interest" description="Disordered" evidence="8">
    <location>
        <begin position="278"/>
        <end position="398"/>
    </location>
</feature>
<feature type="compositionally biased region" description="Low complexity" evidence="8">
    <location>
        <begin position="286"/>
        <end position="297"/>
    </location>
</feature>
<feature type="region of interest" description="Disordered" evidence="8">
    <location>
        <begin position="800"/>
        <end position="855"/>
    </location>
</feature>
<keyword evidence="5 6" id="KW-0539">Nucleus</keyword>
<dbReference type="CDD" id="cd00086">
    <property type="entry name" value="homeodomain"/>
    <property type="match status" value="1"/>
</dbReference>
<gene>
    <name evidence="10" type="ORF">AC579_7335</name>
</gene>
<dbReference type="Gene3D" id="1.10.10.60">
    <property type="entry name" value="Homeodomain-like"/>
    <property type="match status" value="1"/>
</dbReference>
<dbReference type="GO" id="GO:0016586">
    <property type="term" value="C:RSC-type complex"/>
    <property type="evidence" value="ECO:0007669"/>
    <property type="project" value="TreeGrafter"/>
</dbReference>
<organism evidence="10 11">
    <name type="scientific">Pseudocercospora musae</name>
    <dbReference type="NCBI Taxonomy" id="113226"/>
    <lineage>
        <taxon>Eukaryota</taxon>
        <taxon>Fungi</taxon>
        <taxon>Dikarya</taxon>
        <taxon>Ascomycota</taxon>
        <taxon>Pezizomycotina</taxon>
        <taxon>Dothideomycetes</taxon>
        <taxon>Dothideomycetidae</taxon>
        <taxon>Mycosphaerellales</taxon>
        <taxon>Mycosphaerellaceae</taxon>
        <taxon>Pseudocercospora</taxon>
    </lineage>
</organism>
<feature type="DNA-binding region" description="Homeobox" evidence="6">
    <location>
        <begin position="69"/>
        <end position="122"/>
    </location>
</feature>
<proteinExistence type="inferred from homology"/>
<dbReference type="PROSITE" id="PS00027">
    <property type="entry name" value="HOMEOBOX_1"/>
    <property type="match status" value="1"/>
</dbReference>
<evidence type="ECO:0000256" key="4">
    <source>
        <dbReference type="ARBA" id="ARBA00023155"/>
    </source>
</evidence>
<dbReference type="SMART" id="SM00389">
    <property type="entry name" value="HOX"/>
    <property type="match status" value="1"/>
</dbReference>
<feature type="region of interest" description="Disordered" evidence="8">
    <location>
        <begin position="509"/>
        <end position="649"/>
    </location>
</feature>
<dbReference type="InterPro" id="IPR009057">
    <property type="entry name" value="Homeodomain-like_sf"/>
</dbReference>
<feature type="compositionally biased region" description="Low complexity" evidence="8">
    <location>
        <begin position="602"/>
        <end position="614"/>
    </location>
</feature>
<feature type="compositionally biased region" description="Low complexity" evidence="8">
    <location>
        <begin position="315"/>
        <end position="330"/>
    </location>
</feature>
<evidence type="ECO:0000256" key="8">
    <source>
        <dbReference type="SAM" id="MobiDB-lite"/>
    </source>
</evidence>
<keyword evidence="4 6" id="KW-0371">Homeobox</keyword>
<feature type="compositionally biased region" description="Basic residues" evidence="8">
    <location>
        <begin position="29"/>
        <end position="42"/>
    </location>
</feature>
<name>A0A139ICT7_9PEZI</name>
<dbReference type="InterPro" id="IPR050720">
    <property type="entry name" value="Engrailed_Homeobox_TFs"/>
</dbReference>
<comment type="similarity">
    <text evidence="2">Belongs to the engrailed homeobox family.</text>
</comment>
<evidence type="ECO:0000259" key="9">
    <source>
        <dbReference type="PROSITE" id="PS50071"/>
    </source>
</evidence>
<evidence type="ECO:0000256" key="7">
    <source>
        <dbReference type="RuleBase" id="RU000682"/>
    </source>
</evidence>
<feature type="region of interest" description="Disordered" evidence="8">
    <location>
        <begin position="177"/>
        <end position="199"/>
    </location>
</feature>
<feature type="compositionally biased region" description="Polar residues" evidence="8">
    <location>
        <begin position="344"/>
        <end position="362"/>
    </location>
</feature>
<dbReference type="PROSITE" id="PS50071">
    <property type="entry name" value="HOMEOBOX_2"/>
    <property type="match status" value="1"/>
</dbReference>
<feature type="domain" description="Homeobox" evidence="9">
    <location>
        <begin position="67"/>
        <end position="121"/>
    </location>
</feature>
<feature type="compositionally biased region" description="Polar residues" evidence="8">
    <location>
        <begin position="298"/>
        <end position="308"/>
    </location>
</feature>
<dbReference type="STRING" id="113226.A0A139ICT7"/>
<feature type="region of interest" description="Disordered" evidence="8">
    <location>
        <begin position="1"/>
        <end position="58"/>
    </location>
</feature>
<comment type="subcellular location">
    <subcellularLocation>
        <location evidence="1 6 7">Nucleus</location>
    </subcellularLocation>
</comment>